<dbReference type="Pfam" id="PF01135">
    <property type="entry name" value="PCMT"/>
    <property type="match status" value="1"/>
</dbReference>
<dbReference type="Proteomes" id="UP000186817">
    <property type="component" value="Unassembled WGS sequence"/>
</dbReference>
<dbReference type="GO" id="GO:0005737">
    <property type="term" value="C:cytoplasm"/>
    <property type="evidence" value="ECO:0007669"/>
    <property type="project" value="TreeGrafter"/>
</dbReference>
<dbReference type="SMART" id="SM00046">
    <property type="entry name" value="DAGKc"/>
    <property type="match status" value="1"/>
</dbReference>
<dbReference type="Gene3D" id="3.40.50.150">
    <property type="entry name" value="Vaccinia Virus protein VP39"/>
    <property type="match status" value="1"/>
</dbReference>
<feature type="compositionally biased region" description="Basic and acidic residues" evidence="3">
    <location>
        <begin position="1455"/>
        <end position="1464"/>
    </location>
</feature>
<dbReference type="InterPro" id="IPR029063">
    <property type="entry name" value="SAM-dependent_MTases_sf"/>
</dbReference>
<dbReference type="GO" id="GO:0016757">
    <property type="term" value="F:glycosyltransferase activity"/>
    <property type="evidence" value="ECO:0007669"/>
    <property type="project" value="UniProtKB-KW"/>
</dbReference>
<dbReference type="Gene3D" id="3.40.50.2000">
    <property type="entry name" value="Glycogen Phosphorylase B"/>
    <property type="match status" value="2"/>
</dbReference>
<evidence type="ECO:0000256" key="1">
    <source>
        <dbReference type="ARBA" id="ARBA00005369"/>
    </source>
</evidence>
<sequence length="2669" mass="297450">METTPTLKRKTALPISGIAAFRAVDRGDFWIRRGSFGSDIYGDAPLRHGKLHQSAPHIYARALEALMPLKPGMSFLNIGSGTGYFSCLVAEVVGECGVNDGLELWPENVVHAQERCASLGKYHIEFNVGNVYQLDVNLGMRYDRIYAWKLRHDEASGPVASARSHGAFKSQESIQTVALPIANANDRPPHLQEMGLYFGLQGLLMLAAGRVRSRIKYAFTGVLCTEVLAAHLFWQLGDECLQVEPGRELGRGVLHSSEKLRLMRRPCGVDSQQSPADDHSVTESCAAFVCAKSKGFQYVADRHVIASESQLKVEMQAPPHACVDVSDKVKMATVVTDKNFKDKCCEPTCSSNWTISGPFTIVEGGATDSLDDLLLAVKGTDKGKLREAGVLLRLSLLRAELQGVSVPSSIHGFDGHAMAEDSAGTGEEGTASALPMLLSDPLTVKRDGEAKPVEASLRYKATQPDSFADFKILETKTVETDGPKNSVESRLPTDAEKQVLRQFREHWTEKREVLERTARHRELEEQLAQTRAQLRAPAPKIVCANLPSNRYGLDTRLPPFLPDQHIPTLALINPFAGAMAGADILELARLTPYYQDRFFNIIDVVRDQRRGGLLDVLRQELCKAKTEAKAMGTRPRIISGGGDGTASFTLFILFAALRADGSREDEGLADTGNGFIWTDDEMAESFPALAQMPLGTTNDFGRTLGWGRKYPGDRESRFHLDWRRHAKDALLSWIEAAISPESAIANFDIFGFVPETGKDSCDFKISELGGHRGMDPKVHIDGKKHLVMKEAGLPVPLFVCLYFSAGFGAYMTARFQMNRRKSPIRNKLEYIRQGCGILAESIPPQLNVGLEKVEIFCGNERYFPPRSEDGSGGARYREVGFLNINWQAGIFHGAERAPLPARLCSTRDPAHFNDGLMDMYRVKFLSALKNPGLVFQTDKCEEGMTLTYSGAKGTGVFFQWDGESRFAFSPTGEPFHIHIRKIMSVPMVLGPYYDQRVTGNPDNGSQVMFGFSGHSMEERRRHSDRILQGVRGELNAELLATKADLNSMELPLEGAETLVSSVGFASDFRLGVGLHRFAKFDKLQRIACHIELKFEERSKSNLERDLRRYQIEQSLMCADFRDNKEEAEQGCNSKQVPQLRHLRAAAMLTLMLGVLMIGGKADANGKAISSKINEYTAREMTEVELGMQRAVSLRKQVNATTEDAEQPDGEEERWMRPMDELRSGQVAVMTRTAAGKKWIQRHLRYLGARGEDVFVVDEGTKTGLCGFEINVERSERRLEAPPQALVDTDQEVILEDDVRGDQVMMVKKISRGTAEGNKDFPSIAVSSGDFDGGLEWRGMVSVYVHRPKHCPGNKEAYVMAIASRSKLGKEELRRHTLDRLEELWAAVRPPKANTTVLPANWKKLDRTALKTIYQNQVVPDLGRDNGLYWATLLLTYGGRPTANSRGAEGDPAGQQDREGEDARRQKNGFEAIKLKRTEDPGRAATSSDRSWVATGRVPIEEASSGEDTEAEYNTYLTKEEMAMLVAVRDKSRRYPRDKKQPPRRKWIRTRKILMEKMIPDDQEIRQIRKQEAAEVTWAKNSLVREHGWTPVALVFGREPRVIGELHQDEYRYRARMEFVRSQARQVLLRLNGQIWRIIISSFLEDLRQELSRILQQEKSMVRPAMFMLRDSQGNLRGMMIVHVDDVMLRHDGSEWGQEVGTRVHQRFPFGTWQKVADQESRVTYCGKEIKIKNRDGEICVTLSQNAFIDARLQPMALSNERIREPDARASEVERTDYRSVAGSLQWLAVQSRPDIAFECNQLQKSIDDLRVADLIRANKAVKEVVRNRLEIEFRPLGADAELVTYHDAGLYSSVGVEIYEQQCEDILQRPSNKKLVYSQKGACIGLVRKGLPIRVIESSFAADTHAAIMGHNMSRFAQVHGVKLQRCALRVIGACACPRAQYLYSLLEVGGVLVGPFQSGHSQQLRRVVRESEAHFKIEVLNSVHFASLVEPPATQELSDDAPAPLGVLPVVGLPGVPFAFALRQKPWSVERNWAYPRSFRQVAAVLMQNQASHGLVPLELWVEHILPWCPRWWFDVPGKRRSKSGTLAMLAAASRSMSKAFFSSSTCSTRSGSSIGEAEGTFSGDEVNIATNDEVPLVQPPRRRRSLCRAAQRAMRRCLRCLSRLGDSASNPSELATPLSHAQPVLTWSRSVLEWCGHCEIYGVMGAGTFAVQSLLTQLTLIFRANLAPNFTSSMEPCRTPGPPGLRLVLVTYEFTYSPFSGNGILARSIAKALLRLGCQVTVLCCQPCDELQGQNSHLTTEELPEVHSLTVIPLKLAKSDGWFKLDDHSAWSRFVFDQIDEEGQCSLERSLNAADAVVAVDWTGAHACQSLPSTSGKPLVYMNFRVYSSGVLDERRRQWFDEMERQALQRASLIVVLSQLDRMNLMKISDSAAGKFELLLPPLRGDMHELAHQAQDELDLFLPAEVKDAWRPEGSKRQRFLVTCVARISPEKNVFRFLRFLQMAKDTLHELGLIPLLAGSSSDESYAAAVKAELKRLVPGAIIVDTFLTPKSLAAVFGRTALNFHPCAYDAYGMTIVEAAACAAPSVLAGESVGAWALLGSHSLCVDMPPDENELSDEAAAAITNFLRDPEHELLGASARREALRWDEQAYGTRLLEFISSLSQSDH</sequence>
<name>A0A1Q9DMV5_SYMMI</name>
<dbReference type="CDD" id="cd02440">
    <property type="entry name" value="AdoMet_MTases"/>
    <property type="match status" value="1"/>
</dbReference>
<dbReference type="InterPro" id="IPR017438">
    <property type="entry name" value="ATP-NAD_kinase_N"/>
</dbReference>
<evidence type="ECO:0000259" key="4">
    <source>
        <dbReference type="PROSITE" id="PS50146"/>
    </source>
</evidence>
<feature type="region of interest" description="Disordered" evidence="3">
    <location>
        <begin position="1440"/>
        <end position="1471"/>
    </location>
</feature>
<comment type="caution">
    <text evidence="5">The sequence shown here is derived from an EMBL/GenBank/DDBJ whole genome shotgun (WGS) entry which is preliminary data.</text>
</comment>
<organism evidence="5 6">
    <name type="scientific">Symbiodinium microadriaticum</name>
    <name type="common">Dinoflagellate</name>
    <name type="synonym">Zooxanthella microadriatica</name>
    <dbReference type="NCBI Taxonomy" id="2951"/>
    <lineage>
        <taxon>Eukaryota</taxon>
        <taxon>Sar</taxon>
        <taxon>Alveolata</taxon>
        <taxon>Dinophyceae</taxon>
        <taxon>Suessiales</taxon>
        <taxon>Symbiodiniaceae</taxon>
        <taxon>Symbiodinium</taxon>
    </lineage>
</organism>
<keyword evidence="5" id="KW-0808">Transferase</keyword>
<evidence type="ECO:0000313" key="6">
    <source>
        <dbReference type="Proteomes" id="UP000186817"/>
    </source>
</evidence>
<evidence type="ECO:0000256" key="3">
    <source>
        <dbReference type="SAM" id="MobiDB-lite"/>
    </source>
</evidence>
<dbReference type="PROSITE" id="PS50146">
    <property type="entry name" value="DAGK"/>
    <property type="match status" value="1"/>
</dbReference>
<reference evidence="5 6" key="1">
    <citation type="submission" date="2016-02" db="EMBL/GenBank/DDBJ databases">
        <title>Genome analysis of coral dinoflagellate symbionts highlights evolutionary adaptations to a symbiotic lifestyle.</title>
        <authorList>
            <person name="Aranda M."/>
            <person name="Li Y."/>
            <person name="Liew Y.J."/>
            <person name="Baumgarten S."/>
            <person name="Simakov O."/>
            <person name="Wilson M."/>
            <person name="Piel J."/>
            <person name="Ashoor H."/>
            <person name="Bougouffa S."/>
            <person name="Bajic V.B."/>
            <person name="Ryu T."/>
            <person name="Ravasi T."/>
            <person name="Bayer T."/>
            <person name="Micklem G."/>
            <person name="Kim H."/>
            <person name="Bhak J."/>
            <person name="Lajeunesse T.C."/>
            <person name="Voolstra C.R."/>
        </authorList>
    </citation>
    <scope>NUCLEOTIDE SEQUENCE [LARGE SCALE GENOMIC DNA]</scope>
    <source>
        <strain evidence="5 6">CCMP2467</strain>
    </source>
</reference>
<protein>
    <submittedName>
        <fullName evidence="5">Protein-L-isoaspartate O-methyltransferase domain-containing protein 1</fullName>
    </submittedName>
</protein>
<dbReference type="PANTHER" id="PTHR11579">
    <property type="entry name" value="PROTEIN-L-ISOASPARTATE O-METHYLTRANSFERASE"/>
    <property type="match status" value="1"/>
</dbReference>
<dbReference type="EMBL" id="LSRX01000464">
    <property type="protein sequence ID" value="OLP96514.1"/>
    <property type="molecule type" value="Genomic_DNA"/>
</dbReference>
<dbReference type="OrthoDB" id="414689at2759"/>
<keyword evidence="5" id="KW-0489">Methyltransferase</keyword>
<dbReference type="GO" id="GO:0032259">
    <property type="term" value="P:methylation"/>
    <property type="evidence" value="ECO:0007669"/>
    <property type="project" value="UniProtKB-KW"/>
</dbReference>
<dbReference type="Pfam" id="PF00781">
    <property type="entry name" value="DAGK_cat"/>
    <property type="match status" value="1"/>
</dbReference>
<dbReference type="SUPFAM" id="SSF111331">
    <property type="entry name" value="NAD kinase/diacylglycerol kinase-like"/>
    <property type="match status" value="1"/>
</dbReference>
<dbReference type="InterPro" id="IPR001296">
    <property type="entry name" value="Glyco_trans_1"/>
</dbReference>
<dbReference type="CDD" id="cd03801">
    <property type="entry name" value="GT4_PimA-like"/>
    <property type="match status" value="1"/>
</dbReference>
<evidence type="ECO:0000313" key="5">
    <source>
        <dbReference type="EMBL" id="OLP96514.1"/>
    </source>
</evidence>
<dbReference type="InterPro" id="IPR000682">
    <property type="entry name" value="PCMT"/>
</dbReference>
<proteinExistence type="inferred from homology"/>
<dbReference type="SUPFAM" id="SSF53335">
    <property type="entry name" value="S-adenosyl-L-methionine-dependent methyltransferases"/>
    <property type="match status" value="1"/>
</dbReference>
<dbReference type="InterPro" id="IPR001206">
    <property type="entry name" value="Diacylglycerol_kinase_cat_dom"/>
</dbReference>
<dbReference type="Gene3D" id="3.40.50.10330">
    <property type="entry name" value="Probable inorganic polyphosphate/atp-NAD kinase, domain 1"/>
    <property type="match status" value="1"/>
</dbReference>
<keyword evidence="6" id="KW-1185">Reference proteome</keyword>
<dbReference type="Pfam" id="PF00534">
    <property type="entry name" value="Glycos_transf_1"/>
    <property type="match status" value="1"/>
</dbReference>
<dbReference type="SUPFAM" id="SSF53756">
    <property type="entry name" value="UDP-Glycosyltransferase/glycogen phosphorylase"/>
    <property type="match status" value="1"/>
</dbReference>
<gene>
    <name evidence="5" type="primary">PCMTD1</name>
    <name evidence="5" type="ORF">AK812_SmicGene21237</name>
</gene>
<comment type="similarity">
    <text evidence="1">Belongs to the methyltransferase superfamily. L-isoaspartyl/D-aspartyl protein methyltransferase family.</text>
</comment>
<dbReference type="PANTHER" id="PTHR11579:SF9">
    <property type="entry name" value="PROTEIN-L-ISOASPARTATE O-METHYLTRANSFERASE"/>
    <property type="match status" value="1"/>
</dbReference>
<evidence type="ECO:0000256" key="2">
    <source>
        <dbReference type="ARBA" id="ARBA00022676"/>
    </source>
</evidence>
<feature type="domain" description="DAGKc" evidence="4">
    <location>
        <begin position="563"/>
        <end position="709"/>
    </location>
</feature>
<accession>A0A1Q9DMV5</accession>
<keyword evidence="2" id="KW-0328">Glycosyltransferase</keyword>
<dbReference type="InterPro" id="IPR016064">
    <property type="entry name" value="NAD/diacylglycerol_kinase_sf"/>
</dbReference>
<dbReference type="GO" id="GO:0004719">
    <property type="term" value="F:protein-L-isoaspartate (D-aspartate) O-methyltransferase activity"/>
    <property type="evidence" value="ECO:0007669"/>
    <property type="project" value="InterPro"/>
</dbReference>
<dbReference type="GO" id="GO:0016301">
    <property type="term" value="F:kinase activity"/>
    <property type="evidence" value="ECO:0007669"/>
    <property type="project" value="InterPro"/>
</dbReference>